<comment type="similarity">
    <text evidence="2 10">Belongs to the snRNP Sm proteins family. SmF/LSm6 subfamily.</text>
</comment>
<keyword evidence="4 10" id="KW-0747">Spliceosome</keyword>
<evidence type="ECO:0000313" key="13">
    <source>
        <dbReference type="Proteomes" id="UP000799766"/>
    </source>
</evidence>
<dbReference type="InterPro" id="IPR016487">
    <property type="entry name" value="Lsm6/sSmF"/>
</dbReference>
<keyword evidence="13" id="KW-1185">Reference proteome</keyword>
<gene>
    <name evidence="12" type="ORF">BDY21DRAFT_314818</name>
</gene>
<keyword evidence="8 10" id="KW-0687">Ribonucleoprotein</keyword>
<keyword evidence="7 10" id="KW-0539">Nucleus</keyword>
<dbReference type="EMBL" id="MU001672">
    <property type="protein sequence ID" value="KAF2460936.1"/>
    <property type="molecule type" value="Genomic_DNA"/>
</dbReference>
<dbReference type="SMART" id="SM00651">
    <property type="entry name" value="Sm"/>
    <property type="match status" value="1"/>
</dbReference>
<dbReference type="InterPro" id="IPR034100">
    <property type="entry name" value="Sm_F"/>
</dbReference>
<evidence type="ECO:0000256" key="1">
    <source>
        <dbReference type="ARBA" id="ARBA00004123"/>
    </source>
</evidence>
<evidence type="ECO:0000256" key="3">
    <source>
        <dbReference type="ARBA" id="ARBA00022664"/>
    </source>
</evidence>
<dbReference type="GO" id="GO:0003723">
    <property type="term" value="F:RNA binding"/>
    <property type="evidence" value="ECO:0007669"/>
    <property type="project" value="UniProtKB-UniRule"/>
</dbReference>
<keyword evidence="6 10" id="KW-0508">mRNA splicing</keyword>
<keyword evidence="3 10" id="KW-0507">mRNA processing</keyword>
<dbReference type="Pfam" id="PF01423">
    <property type="entry name" value="LSM"/>
    <property type="match status" value="1"/>
</dbReference>
<protein>
    <recommendedName>
        <fullName evidence="9">Sm protein F</fullName>
    </recommendedName>
</protein>
<dbReference type="Proteomes" id="UP000799766">
    <property type="component" value="Unassembled WGS sequence"/>
</dbReference>
<organism evidence="12 13">
    <name type="scientific">Lineolata rhizophorae</name>
    <dbReference type="NCBI Taxonomy" id="578093"/>
    <lineage>
        <taxon>Eukaryota</taxon>
        <taxon>Fungi</taxon>
        <taxon>Dikarya</taxon>
        <taxon>Ascomycota</taxon>
        <taxon>Pezizomycotina</taxon>
        <taxon>Dothideomycetes</taxon>
        <taxon>Dothideomycetes incertae sedis</taxon>
        <taxon>Lineolatales</taxon>
        <taxon>Lineolataceae</taxon>
        <taxon>Lineolata</taxon>
    </lineage>
</organism>
<accession>A0A6A6PAK0</accession>
<evidence type="ECO:0000259" key="11">
    <source>
        <dbReference type="PROSITE" id="PS52002"/>
    </source>
</evidence>
<evidence type="ECO:0000256" key="8">
    <source>
        <dbReference type="ARBA" id="ARBA00023274"/>
    </source>
</evidence>
<dbReference type="AlphaFoldDB" id="A0A6A6PAK0"/>
<evidence type="ECO:0000256" key="10">
    <source>
        <dbReference type="PIRNR" id="PIRNR006609"/>
    </source>
</evidence>
<evidence type="ECO:0000256" key="6">
    <source>
        <dbReference type="ARBA" id="ARBA00023187"/>
    </source>
</evidence>
<dbReference type="PANTHER" id="PTHR11021:SF0">
    <property type="entry name" value="SMALL NUCLEAR RIBONUCLEOPROTEIN F"/>
    <property type="match status" value="1"/>
</dbReference>
<dbReference type="Gene3D" id="2.30.30.100">
    <property type="match status" value="1"/>
</dbReference>
<evidence type="ECO:0000313" key="12">
    <source>
        <dbReference type="EMBL" id="KAF2460936.1"/>
    </source>
</evidence>
<dbReference type="SUPFAM" id="SSF50182">
    <property type="entry name" value="Sm-like ribonucleoproteins"/>
    <property type="match status" value="1"/>
</dbReference>
<comment type="subcellular location">
    <subcellularLocation>
        <location evidence="1 10">Nucleus</location>
    </subcellularLocation>
</comment>
<dbReference type="GO" id="GO:0005685">
    <property type="term" value="C:U1 snRNP"/>
    <property type="evidence" value="ECO:0007669"/>
    <property type="project" value="TreeGrafter"/>
</dbReference>
<feature type="domain" description="Sm" evidence="11">
    <location>
        <begin position="7"/>
        <end position="79"/>
    </location>
</feature>
<keyword evidence="5 10" id="KW-0694">RNA-binding</keyword>
<dbReference type="PANTHER" id="PTHR11021">
    <property type="entry name" value="SMALL NUCLEAR RIBONUCLEOPROTEIN F SNRNP-F"/>
    <property type="match status" value="1"/>
</dbReference>
<dbReference type="PROSITE" id="PS52002">
    <property type="entry name" value="SM"/>
    <property type="match status" value="1"/>
</dbReference>
<dbReference type="GO" id="GO:0034715">
    <property type="term" value="C:pICln-Sm protein complex"/>
    <property type="evidence" value="ECO:0007669"/>
    <property type="project" value="TreeGrafter"/>
</dbReference>
<name>A0A6A6PAK0_9PEZI</name>
<dbReference type="CDD" id="cd01722">
    <property type="entry name" value="Sm_F"/>
    <property type="match status" value="1"/>
</dbReference>
<dbReference type="GO" id="GO:0071013">
    <property type="term" value="C:catalytic step 2 spliceosome"/>
    <property type="evidence" value="ECO:0007669"/>
    <property type="project" value="TreeGrafter"/>
</dbReference>
<dbReference type="InterPro" id="IPR010920">
    <property type="entry name" value="LSM_dom_sf"/>
</dbReference>
<evidence type="ECO:0000256" key="7">
    <source>
        <dbReference type="ARBA" id="ARBA00023242"/>
    </source>
</evidence>
<dbReference type="PIRSF" id="PIRSF006609">
    <property type="entry name" value="snRNP_SmF"/>
    <property type="match status" value="1"/>
</dbReference>
<evidence type="ECO:0000256" key="2">
    <source>
        <dbReference type="ARBA" id="ARBA00007927"/>
    </source>
</evidence>
<proteinExistence type="inferred from homology"/>
<evidence type="ECO:0000256" key="9">
    <source>
        <dbReference type="ARBA" id="ARBA00030144"/>
    </source>
</evidence>
<reference evidence="12" key="1">
    <citation type="journal article" date="2020" name="Stud. Mycol.">
        <title>101 Dothideomycetes genomes: a test case for predicting lifestyles and emergence of pathogens.</title>
        <authorList>
            <person name="Haridas S."/>
            <person name="Albert R."/>
            <person name="Binder M."/>
            <person name="Bloem J."/>
            <person name="Labutti K."/>
            <person name="Salamov A."/>
            <person name="Andreopoulos B."/>
            <person name="Baker S."/>
            <person name="Barry K."/>
            <person name="Bills G."/>
            <person name="Bluhm B."/>
            <person name="Cannon C."/>
            <person name="Castanera R."/>
            <person name="Culley D."/>
            <person name="Daum C."/>
            <person name="Ezra D."/>
            <person name="Gonzalez J."/>
            <person name="Henrissat B."/>
            <person name="Kuo A."/>
            <person name="Liang C."/>
            <person name="Lipzen A."/>
            <person name="Lutzoni F."/>
            <person name="Magnuson J."/>
            <person name="Mondo S."/>
            <person name="Nolan M."/>
            <person name="Ohm R."/>
            <person name="Pangilinan J."/>
            <person name="Park H.-J."/>
            <person name="Ramirez L."/>
            <person name="Alfaro M."/>
            <person name="Sun H."/>
            <person name="Tritt A."/>
            <person name="Yoshinaga Y."/>
            <person name="Zwiers L.-H."/>
            <person name="Turgeon B."/>
            <person name="Goodwin S."/>
            <person name="Spatafora J."/>
            <person name="Crous P."/>
            <person name="Grigoriev I."/>
        </authorList>
    </citation>
    <scope>NUCLEOTIDE SEQUENCE</scope>
    <source>
        <strain evidence="12">ATCC 16933</strain>
    </source>
</reference>
<dbReference type="InterPro" id="IPR001163">
    <property type="entry name" value="Sm_dom_euk/arc"/>
</dbReference>
<dbReference type="OrthoDB" id="409625at2759"/>
<evidence type="ECO:0000256" key="4">
    <source>
        <dbReference type="ARBA" id="ARBA00022728"/>
    </source>
</evidence>
<dbReference type="GO" id="GO:0000398">
    <property type="term" value="P:mRNA splicing, via spliceosome"/>
    <property type="evidence" value="ECO:0007669"/>
    <property type="project" value="InterPro"/>
</dbReference>
<dbReference type="InterPro" id="IPR047575">
    <property type="entry name" value="Sm"/>
</dbReference>
<evidence type="ECO:0000256" key="5">
    <source>
        <dbReference type="ARBA" id="ARBA00022884"/>
    </source>
</evidence>
<sequence>MSTAPLNPRPFLNSLVGGPIHIKLKWGHEYTGRLVAVDSYMNVLLQGTVEHLKDGKSETLGQVLIRCNNVLWIVRGKEDTEMSG</sequence>